<protein>
    <submittedName>
        <fullName evidence="4">BEC</fullName>
    </submittedName>
</protein>
<dbReference type="AlphaFoldDB" id="Q9AHJ3"/>
<evidence type="ECO:0000256" key="1">
    <source>
        <dbReference type="ARBA" id="ARBA00022630"/>
    </source>
</evidence>
<dbReference type="Pfam" id="PF02770">
    <property type="entry name" value="Acyl-CoA_dh_M"/>
    <property type="match status" value="1"/>
</dbReference>
<proteinExistence type="predicted"/>
<dbReference type="SUPFAM" id="SSF56645">
    <property type="entry name" value="Acyl-CoA dehydrogenase NM domain-like"/>
    <property type="match status" value="1"/>
</dbReference>
<dbReference type="Gene3D" id="1.20.140.10">
    <property type="entry name" value="Butyryl-CoA Dehydrogenase, subunit A, domain 3"/>
    <property type="match status" value="1"/>
</dbReference>
<dbReference type="InterPro" id="IPR036250">
    <property type="entry name" value="AcylCo_DH-like_C"/>
</dbReference>
<dbReference type="PANTHER" id="PTHR43884">
    <property type="entry name" value="ACYL-COA DEHYDROGENASE"/>
    <property type="match status" value="1"/>
</dbReference>
<dbReference type="Gene3D" id="1.10.540.10">
    <property type="entry name" value="Acyl-CoA dehydrogenase/oxidase, N-terminal domain"/>
    <property type="match status" value="1"/>
</dbReference>
<dbReference type="Pfam" id="PF02771">
    <property type="entry name" value="Acyl-CoA_dh_N"/>
    <property type="match status" value="1"/>
</dbReference>
<dbReference type="SUPFAM" id="SSF47203">
    <property type="entry name" value="Acyl-CoA dehydrogenase C-terminal domain-like"/>
    <property type="match status" value="1"/>
</dbReference>
<reference evidence="4" key="1">
    <citation type="journal article" date="2001" name="Appl. Environ. Microbiol.">
        <title>Cloning and expression of a Ralstonia eutropha HF39 gene mediating indigo formation in Escherichia coli.</title>
        <authorList>
            <person name="Drewlo S."/>
            <person name="Bramer C.O."/>
            <person name="Madkour M."/>
            <person name="Mayer F."/>
            <person name="Steinbuchel A."/>
        </authorList>
    </citation>
    <scope>NUCLEOTIDE SEQUENCE</scope>
    <source>
        <strain evidence="4">HF39</strain>
    </source>
</reference>
<dbReference type="GO" id="GO:0050660">
    <property type="term" value="F:flavin adenine dinucleotide binding"/>
    <property type="evidence" value="ECO:0007669"/>
    <property type="project" value="InterPro"/>
</dbReference>
<dbReference type="EMBL" id="AF306552">
    <property type="protein sequence ID" value="AAK38074.1"/>
    <property type="molecule type" value="Genomic_DNA"/>
</dbReference>
<evidence type="ECO:0000259" key="2">
    <source>
        <dbReference type="Pfam" id="PF02770"/>
    </source>
</evidence>
<organism evidence="4">
    <name type="scientific">Cupriavidus necator</name>
    <name type="common">Alcaligenes eutrophus</name>
    <name type="synonym">Ralstonia eutropha</name>
    <dbReference type="NCBI Taxonomy" id="106590"/>
    <lineage>
        <taxon>Bacteria</taxon>
        <taxon>Pseudomonadati</taxon>
        <taxon>Pseudomonadota</taxon>
        <taxon>Betaproteobacteria</taxon>
        <taxon>Burkholderiales</taxon>
        <taxon>Burkholderiaceae</taxon>
        <taxon>Cupriavidus</taxon>
    </lineage>
</organism>
<dbReference type="InterPro" id="IPR009100">
    <property type="entry name" value="AcylCoA_DH/oxidase_NM_dom_sf"/>
</dbReference>
<feature type="domain" description="Acyl-CoA oxidase/dehydrogenase middle" evidence="2">
    <location>
        <begin position="162"/>
        <end position="243"/>
    </location>
</feature>
<dbReference type="InterPro" id="IPR046373">
    <property type="entry name" value="Acyl-CoA_Oxase/DH_mid-dom_sf"/>
</dbReference>
<feature type="domain" description="Acyl-CoA dehydrogenase/oxidase N-terminal" evidence="3">
    <location>
        <begin position="40"/>
        <end position="107"/>
    </location>
</feature>
<sequence length="416" mass="46178">MPSGQLDFIPAIGTADFTPQQARLLAPGQPPRPRALRRARSTWDREASFPFANYADLREAGLLALCVSQAFGGEGADFATYCMVGAEIGRFCGATALTYNMHICSTMWTGVLSDGIDMTPEQRAEHEARRELHFSRVVRDGAVYAQRSPKLRAAAGKAPFGTTARKVEGGWVLNGRKIFASLSGAADYYGILCTEDRGDQHPDMRDTLYIAVPGKAEGLTVTGEWDPMGMRGTVSGTLLLKDVFVPDHEQLMPRGVYYRAAQTWPAMFFTLSPTYLGVAPAAYDFTVQYLRGEVPGQPPVKRRMYPTKQIAVAQMRIQLETMRSIIWRVIHEARPNPTKNERLRLYAAHYTVMEGAKRHRPAGDPHCGGQSMLKDLRLSGSTATRAAVRLMLPWTAELILDRMGRETLYESGERDE</sequence>
<gene>
    <name evidence="4" type="primary">bec</name>
</gene>
<dbReference type="Gene3D" id="2.40.110.10">
    <property type="entry name" value="Butyryl-CoA Dehydrogenase, subunit A, domain 2"/>
    <property type="match status" value="1"/>
</dbReference>
<keyword evidence="1" id="KW-0285">Flavoprotein</keyword>
<dbReference type="CDD" id="cd00567">
    <property type="entry name" value="ACAD"/>
    <property type="match status" value="1"/>
</dbReference>
<evidence type="ECO:0000259" key="3">
    <source>
        <dbReference type="Pfam" id="PF02771"/>
    </source>
</evidence>
<dbReference type="PANTHER" id="PTHR43884:SF12">
    <property type="entry name" value="ISOVALERYL-COA DEHYDROGENASE, MITOCHONDRIAL-RELATED"/>
    <property type="match status" value="1"/>
</dbReference>
<dbReference type="GO" id="GO:0003995">
    <property type="term" value="F:acyl-CoA dehydrogenase activity"/>
    <property type="evidence" value="ECO:0007669"/>
    <property type="project" value="TreeGrafter"/>
</dbReference>
<dbReference type="InterPro" id="IPR013786">
    <property type="entry name" value="AcylCoA_DH/ox_N"/>
</dbReference>
<accession>Q9AHJ3</accession>
<dbReference type="InterPro" id="IPR006091">
    <property type="entry name" value="Acyl-CoA_Oxase/DH_mid-dom"/>
</dbReference>
<evidence type="ECO:0000313" key="4">
    <source>
        <dbReference type="EMBL" id="AAK38074.1"/>
    </source>
</evidence>
<name>Q9AHJ3_CUPNE</name>
<dbReference type="InterPro" id="IPR037069">
    <property type="entry name" value="AcylCoA_DH/ox_N_sf"/>
</dbReference>